<evidence type="ECO:0008006" key="5">
    <source>
        <dbReference type="Google" id="ProtNLM"/>
    </source>
</evidence>
<keyword evidence="2" id="KW-1133">Transmembrane helix</keyword>
<dbReference type="AlphaFoldDB" id="A0A024UIM1"/>
<dbReference type="GeneID" id="20080784"/>
<sequence length="419" mass="45252">MGSADRMRAVALWTLCMMASAARAAFNVSALPPLPSRFPTYDYPSNLDLSHAFPVDVKKGRDLLLPLAPLHHVLFPAVDPGGNVSLGVSLSACAGSMYVSLVTVDNVVFPLSTSADQCYTFVKEASVLPSTLPSMCPQYHDRDGQFYTLDPYTIQGVLVMADVDDDVCVSVSFSSSLTFPTGFARMFKADASPNMTLDAPSAVMSFEAPTVVTTALNESTCDDCSYDVYFSPAQSSSAVPPVLPSMCLYASNMERKTLADSSGGHSGRILDLHRSFDEGWYHIYLIATIPGMSRPSMFVYTPTTVFLSRSIAWTSACPNAAFTRLRVVVGIVVICVVAVAAVGTLWLGLARHMRRKRSRFPSSPHLPVPPTPYDNSDETASLLAKTTAYHPVEDGGDSSDDDDPRFDVHGYQNIGHVTV</sequence>
<evidence type="ECO:0000256" key="3">
    <source>
        <dbReference type="SAM" id="SignalP"/>
    </source>
</evidence>
<organism evidence="4">
    <name type="scientific">Aphanomyces invadans</name>
    <dbReference type="NCBI Taxonomy" id="157072"/>
    <lineage>
        <taxon>Eukaryota</taxon>
        <taxon>Sar</taxon>
        <taxon>Stramenopiles</taxon>
        <taxon>Oomycota</taxon>
        <taxon>Saprolegniomycetes</taxon>
        <taxon>Saprolegniales</taxon>
        <taxon>Verrucalvaceae</taxon>
        <taxon>Aphanomyces</taxon>
    </lineage>
</organism>
<dbReference type="VEuPathDB" id="FungiDB:H310_03734"/>
<dbReference type="RefSeq" id="XP_008865926.1">
    <property type="nucleotide sequence ID" value="XM_008867704.1"/>
</dbReference>
<evidence type="ECO:0000256" key="1">
    <source>
        <dbReference type="SAM" id="MobiDB-lite"/>
    </source>
</evidence>
<protein>
    <recommendedName>
        <fullName evidence="5">Peptidase A1 domain-containing protein</fullName>
    </recommendedName>
</protein>
<dbReference type="OrthoDB" id="79605at2759"/>
<feature type="chain" id="PRO_5001538234" description="Peptidase A1 domain-containing protein" evidence="3">
    <location>
        <begin position="25"/>
        <end position="419"/>
    </location>
</feature>
<gene>
    <name evidence="4" type="ORF">H310_03734</name>
</gene>
<proteinExistence type="predicted"/>
<keyword evidence="2" id="KW-0812">Transmembrane</keyword>
<reference evidence="4" key="1">
    <citation type="submission" date="2013-12" db="EMBL/GenBank/DDBJ databases">
        <title>The Genome Sequence of Aphanomyces invadans NJM9701.</title>
        <authorList>
            <consortium name="The Broad Institute Genomics Platform"/>
            <person name="Russ C."/>
            <person name="Tyler B."/>
            <person name="van West P."/>
            <person name="Dieguez-Uribeondo J."/>
            <person name="Young S.K."/>
            <person name="Zeng Q."/>
            <person name="Gargeya S."/>
            <person name="Fitzgerald M."/>
            <person name="Abouelleil A."/>
            <person name="Alvarado L."/>
            <person name="Chapman S.B."/>
            <person name="Gainer-Dewar J."/>
            <person name="Goldberg J."/>
            <person name="Griggs A."/>
            <person name="Gujja S."/>
            <person name="Hansen M."/>
            <person name="Howarth C."/>
            <person name="Imamovic A."/>
            <person name="Ireland A."/>
            <person name="Larimer J."/>
            <person name="McCowan C."/>
            <person name="Murphy C."/>
            <person name="Pearson M."/>
            <person name="Poon T.W."/>
            <person name="Priest M."/>
            <person name="Roberts A."/>
            <person name="Saif S."/>
            <person name="Shea T."/>
            <person name="Sykes S."/>
            <person name="Wortman J."/>
            <person name="Nusbaum C."/>
            <person name="Birren B."/>
        </authorList>
    </citation>
    <scope>NUCLEOTIDE SEQUENCE [LARGE SCALE GENOMIC DNA]</scope>
    <source>
        <strain evidence="4">NJM9701</strain>
    </source>
</reference>
<feature type="signal peptide" evidence="3">
    <location>
        <begin position="1"/>
        <end position="24"/>
    </location>
</feature>
<keyword evidence="3" id="KW-0732">Signal</keyword>
<feature type="transmembrane region" description="Helical" evidence="2">
    <location>
        <begin position="327"/>
        <end position="349"/>
    </location>
</feature>
<dbReference type="eggNOG" id="ENOG502T15P">
    <property type="taxonomic scope" value="Eukaryota"/>
</dbReference>
<feature type="region of interest" description="Disordered" evidence="1">
    <location>
        <begin position="359"/>
        <end position="378"/>
    </location>
</feature>
<keyword evidence="2" id="KW-0472">Membrane</keyword>
<accession>A0A024UIM1</accession>
<evidence type="ECO:0000313" key="4">
    <source>
        <dbReference type="EMBL" id="ETW06149.1"/>
    </source>
</evidence>
<name>A0A024UIM1_9STRA</name>
<evidence type="ECO:0000256" key="2">
    <source>
        <dbReference type="SAM" id="Phobius"/>
    </source>
</evidence>
<dbReference type="EMBL" id="KI913956">
    <property type="protein sequence ID" value="ETW06149.1"/>
    <property type="molecule type" value="Genomic_DNA"/>
</dbReference>